<keyword evidence="2" id="KW-1185">Reference proteome</keyword>
<protein>
    <submittedName>
        <fullName evidence="1">Uncharacterized protein</fullName>
    </submittedName>
</protein>
<evidence type="ECO:0000313" key="1">
    <source>
        <dbReference type="EMBL" id="KAI8025391.1"/>
    </source>
</evidence>
<dbReference type="Proteomes" id="UP001060215">
    <property type="component" value="Chromosome 3"/>
</dbReference>
<sequence>MSSKCDMLEELKTLTHACVRIQYNYTHLTSAKDIECLNPQILEQQCHELMDKNKRQGFRIERSPTYWKEHPKDANKWC</sequence>
<accession>A0ACC0IML6</accession>
<organism evidence="1 2">
    <name type="scientific">Camellia lanceoleosa</name>
    <dbReference type="NCBI Taxonomy" id="1840588"/>
    <lineage>
        <taxon>Eukaryota</taxon>
        <taxon>Viridiplantae</taxon>
        <taxon>Streptophyta</taxon>
        <taxon>Embryophyta</taxon>
        <taxon>Tracheophyta</taxon>
        <taxon>Spermatophyta</taxon>
        <taxon>Magnoliopsida</taxon>
        <taxon>eudicotyledons</taxon>
        <taxon>Gunneridae</taxon>
        <taxon>Pentapetalae</taxon>
        <taxon>asterids</taxon>
        <taxon>Ericales</taxon>
        <taxon>Theaceae</taxon>
        <taxon>Camellia</taxon>
    </lineage>
</organism>
<gene>
    <name evidence="1" type="ORF">LOK49_LG02G01616</name>
</gene>
<name>A0ACC0IML6_9ERIC</name>
<proteinExistence type="predicted"/>
<comment type="caution">
    <text evidence="1">The sequence shown here is derived from an EMBL/GenBank/DDBJ whole genome shotgun (WGS) entry which is preliminary data.</text>
</comment>
<evidence type="ECO:0000313" key="2">
    <source>
        <dbReference type="Proteomes" id="UP001060215"/>
    </source>
</evidence>
<dbReference type="EMBL" id="CM045760">
    <property type="protein sequence ID" value="KAI8025391.1"/>
    <property type="molecule type" value="Genomic_DNA"/>
</dbReference>
<reference evidence="1 2" key="1">
    <citation type="journal article" date="2022" name="Plant J.">
        <title>Chromosome-level genome of Camellia lanceoleosa provides a valuable resource for understanding genome evolution and self-incompatibility.</title>
        <authorList>
            <person name="Gong W."/>
            <person name="Xiao S."/>
            <person name="Wang L."/>
            <person name="Liao Z."/>
            <person name="Chang Y."/>
            <person name="Mo W."/>
            <person name="Hu G."/>
            <person name="Li W."/>
            <person name="Zhao G."/>
            <person name="Zhu H."/>
            <person name="Hu X."/>
            <person name="Ji K."/>
            <person name="Xiang X."/>
            <person name="Song Q."/>
            <person name="Yuan D."/>
            <person name="Jin S."/>
            <person name="Zhang L."/>
        </authorList>
    </citation>
    <scope>NUCLEOTIDE SEQUENCE [LARGE SCALE GENOMIC DNA]</scope>
    <source>
        <strain evidence="1">SQ_2022a</strain>
    </source>
</reference>